<protein>
    <submittedName>
        <fullName evidence="2">Uncharacterized protein</fullName>
    </submittedName>
</protein>
<reference evidence="2" key="1">
    <citation type="submission" date="2021-01" db="EMBL/GenBank/DDBJ databases">
        <title>Phytophthora aleatoria, a newly-described species from Pinus radiata is distinct from Phytophthora cactorum isolates based on comparative genomics.</title>
        <authorList>
            <person name="Mcdougal R."/>
            <person name="Panda P."/>
            <person name="Williams N."/>
            <person name="Studholme D.J."/>
        </authorList>
    </citation>
    <scope>NUCLEOTIDE SEQUENCE</scope>
    <source>
        <strain evidence="2">NZFS 4037</strain>
    </source>
</reference>
<name>A0A8J5MFY3_9STRA</name>
<organism evidence="2 3">
    <name type="scientific">Phytophthora aleatoria</name>
    <dbReference type="NCBI Taxonomy" id="2496075"/>
    <lineage>
        <taxon>Eukaryota</taxon>
        <taxon>Sar</taxon>
        <taxon>Stramenopiles</taxon>
        <taxon>Oomycota</taxon>
        <taxon>Peronosporomycetes</taxon>
        <taxon>Peronosporales</taxon>
        <taxon>Peronosporaceae</taxon>
        <taxon>Phytophthora</taxon>
    </lineage>
</organism>
<feature type="region of interest" description="Disordered" evidence="1">
    <location>
        <begin position="1"/>
        <end position="27"/>
    </location>
</feature>
<comment type="caution">
    <text evidence="2">The sequence shown here is derived from an EMBL/GenBank/DDBJ whole genome shotgun (WGS) entry which is preliminary data.</text>
</comment>
<accession>A0A8J5MFY3</accession>
<dbReference type="Proteomes" id="UP000709295">
    <property type="component" value="Unassembled WGS sequence"/>
</dbReference>
<feature type="compositionally biased region" description="Basic and acidic residues" evidence="1">
    <location>
        <begin position="1"/>
        <end position="21"/>
    </location>
</feature>
<evidence type="ECO:0000313" key="3">
    <source>
        <dbReference type="Proteomes" id="UP000709295"/>
    </source>
</evidence>
<gene>
    <name evidence="2" type="ORF">JG688_00009456</name>
</gene>
<dbReference type="AlphaFoldDB" id="A0A8J5MFY3"/>
<dbReference type="EMBL" id="JAENGY010000543">
    <property type="protein sequence ID" value="KAG6960704.1"/>
    <property type="molecule type" value="Genomic_DNA"/>
</dbReference>
<keyword evidence="3" id="KW-1185">Reference proteome</keyword>
<evidence type="ECO:0000313" key="2">
    <source>
        <dbReference type="EMBL" id="KAG6960704.1"/>
    </source>
</evidence>
<sequence>MCTVRNTEEETRMKEKAEFTKSKAGVQQDTTQWNNDMDHWAESVGGIEEAISRRGISKDGTSTTVADREKEEANLAAAATVADAANGVTADGVALPEGEDNSILRDAVKQSYY</sequence>
<proteinExistence type="predicted"/>
<evidence type="ECO:0000256" key="1">
    <source>
        <dbReference type="SAM" id="MobiDB-lite"/>
    </source>
</evidence>